<dbReference type="CDD" id="cd03694">
    <property type="entry name" value="GTPBP_II"/>
    <property type="match status" value="1"/>
</dbReference>
<gene>
    <name evidence="2" type="ORF">PR048_009347</name>
</gene>
<dbReference type="SUPFAM" id="SSF50447">
    <property type="entry name" value="Translation proteins"/>
    <property type="match status" value="1"/>
</dbReference>
<protein>
    <recommendedName>
        <fullName evidence="4">GTP-binding protein 2</fullName>
    </recommendedName>
</protein>
<dbReference type="Gene3D" id="3.40.50.300">
    <property type="entry name" value="P-loop containing nucleotide triphosphate hydrolases"/>
    <property type="match status" value="1"/>
</dbReference>
<organism evidence="2 3">
    <name type="scientific">Dryococelus australis</name>
    <dbReference type="NCBI Taxonomy" id="614101"/>
    <lineage>
        <taxon>Eukaryota</taxon>
        <taxon>Metazoa</taxon>
        <taxon>Ecdysozoa</taxon>
        <taxon>Arthropoda</taxon>
        <taxon>Hexapoda</taxon>
        <taxon>Insecta</taxon>
        <taxon>Pterygota</taxon>
        <taxon>Neoptera</taxon>
        <taxon>Polyneoptera</taxon>
        <taxon>Phasmatodea</taxon>
        <taxon>Verophasmatodea</taxon>
        <taxon>Anareolatae</taxon>
        <taxon>Phasmatidae</taxon>
        <taxon>Eurycanthinae</taxon>
        <taxon>Dryococelus</taxon>
    </lineage>
</organism>
<dbReference type="PANTHER" id="PTHR43721">
    <property type="entry name" value="ELONGATION FACTOR TU-RELATED"/>
    <property type="match status" value="1"/>
</dbReference>
<evidence type="ECO:0000313" key="2">
    <source>
        <dbReference type="EMBL" id="KAJ8889843.1"/>
    </source>
</evidence>
<keyword evidence="3" id="KW-1185">Reference proteome</keyword>
<dbReference type="InterPro" id="IPR009000">
    <property type="entry name" value="Transl_B-barrel_sf"/>
</dbReference>
<reference evidence="2 3" key="1">
    <citation type="submission" date="2023-02" db="EMBL/GenBank/DDBJ databases">
        <title>LHISI_Scaffold_Assembly.</title>
        <authorList>
            <person name="Stuart O.P."/>
            <person name="Cleave R."/>
            <person name="Magrath M.J.L."/>
            <person name="Mikheyev A.S."/>
        </authorList>
    </citation>
    <scope>NUCLEOTIDE SEQUENCE [LARGE SCALE GENOMIC DNA]</scope>
    <source>
        <strain evidence="2">Daus_M_001</strain>
        <tissue evidence="2">Leg muscle</tissue>
    </source>
</reference>
<feature type="region of interest" description="Disordered" evidence="1">
    <location>
        <begin position="833"/>
        <end position="876"/>
    </location>
</feature>
<dbReference type="PANTHER" id="PTHR43721:SF9">
    <property type="entry name" value="GTP-BINDING PROTEIN 1"/>
    <property type="match status" value="1"/>
</dbReference>
<dbReference type="InterPro" id="IPR027417">
    <property type="entry name" value="P-loop_NTPase"/>
</dbReference>
<accession>A0ABQ9HZM0</accession>
<sequence length="961" mass="105669">MSASCWFWLRQPDGCCLALALWCEVYPTKLFGPLVKTLEIALPVVSWILLGLRALLGIAHECSTHNHHHMSSGQNQYASCPAAQAQQIPMNHNWGTSTDLRSVLSSDLEPAHIVSRPHPVSDISRAVLCLYQFGFIIGNIVNKPEHGSLDWVKICEKSSKVITFIDLAGHERYLKTTVFGMTGHAPDFGMLMRLACSPPTKANCVLSLAGSPDFRKWESFRMMPLVGGFSRGSPIFPVPSFWCRSIFISITLIGSEDLNVGANAGIVGMTKEHLGLALALSVPVFVVVTKIDMCPPNVLQDTLKLLVRILKSPGCRKVPVMVKTSDDVIISATNFVSERFIFCLFLSNPIGNQTRFTLVGGKHSSGCITAAPQCSSQLSQKKTMYALEVSWDYSLPVMDKLCPIFQVSNVTGENLDLLKMFLNLLMTRQVSRDDEPAEFQIDDLYSVPILCSTAGHGRGSLLLKLSPRSSDWAPFGRSLQDGGGRRHCCRYRAGSLPNSDPALGKHADRCDSLTDPWTLVYLGVRRSSAVSAPDDWRAAGDVKCCNCSGCLSLLGGRLASNQGQARPRGCSSPCRISSTTGIAGGLNSYGIEVLLTAVVERGLQVELPSKEYNALFNLLHTPPFREYCRRQELCHLLFSSSHKESSGQSGDWFQLRDQKLREEERCAAERERERRKDARMPRCLLGIHFPSHQMCKGRVHASLACEVMALPAEMESTGVGTVVSGTTLKGVIRLNDTLLLGPDPLGHFIPIAVKSIHRKRMVVREVRGGQTASFALKKYIYFNPDESRTPPTCTRMLWAATNPGGHPNTWISVAQARRPPLLRAESLQAVSRLRARPSATEHSRSREMTRGFLPPLRPRARGMSRHKPPHPPAPPSHLSFGLYKSVRDRAHKLFLEVPRARSTTSSTGASSDLQVFSSLPEAAPIVDNSHQPPPVASTIAVTSGFGDANNYHYQKLLLQPS</sequence>
<name>A0ABQ9HZM0_9NEOP</name>
<feature type="compositionally biased region" description="Basic and acidic residues" evidence="1">
    <location>
        <begin position="839"/>
        <end position="849"/>
    </location>
</feature>
<dbReference type="SUPFAM" id="SSF52540">
    <property type="entry name" value="P-loop containing nucleoside triphosphate hydrolases"/>
    <property type="match status" value="1"/>
</dbReference>
<dbReference type="Gene3D" id="2.40.30.10">
    <property type="entry name" value="Translation factors"/>
    <property type="match status" value="1"/>
</dbReference>
<evidence type="ECO:0000256" key="1">
    <source>
        <dbReference type="SAM" id="MobiDB-lite"/>
    </source>
</evidence>
<evidence type="ECO:0000313" key="3">
    <source>
        <dbReference type="Proteomes" id="UP001159363"/>
    </source>
</evidence>
<proteinExistence type="predicted"/>
<dbReference type="Proteomes" id="UP001159363">
    <property type="component" value="Chromosome 3"/>
</dbReference>
<dbReference type="InterPro" id="IPR050055">
    <property type="entry name" value="EF-Tu_GTPase"/>
</dbReference>
<comment type="caution">
    <text evidence="2">The sequence shown here is derived from an EMBL/GenBank/DDBJ whole genome shotgun (WGS) entry which is preliminary data.</text>
</comment>
<feature type="compositionally biased region" description="Basic residues" evidence="1">
    <location>
        <begin position="858"/>
        <end position="869"/>
    </location>
</feature>
<evidence type="ECO:0008006" key="4">
    <source>
        <dbReference type="Google" id="ProtNLM"/>
    </source>
</evidence>
<dbReference type="EMBL" id="JARBHB010000003">
    <property type="protein sequence ID" value="KAJ8889843.1"/>
    <property type="molecule type" value="Genomic_DNA"/>
</dbReference>